<dbReference type="Gene3D" id="3.20.20.300">
    <property type="entry name" value="Glycoside hydrolase, family 3, N-terminal domain"/>
    <property type="match status" value="1"/>
</dbReference>
<name>A0ABN3WD03_9ACTN</name>
<dbReference type="Proteomes" id="UP001500831">
    <property type="component" value="Unassembled WGS sequence"/>
</dbReference>
<evidence type="ECO:0000256" key="1">
    <source>
        <dbReference type="ARBA" id="ARBA00005336"/>
    </source>
</evidence>
<dbReference type="Pfam" id="PF00933">
    <property type="entry name" value="Glyco_hydro_3"/>
    <property type="match status" value="1"/>
</dbReference>
<keyword evidence="6" id="KW-1185">Reference proteome</keyword>
<dbReference type="InterPro" id="IPR050226">
    <property type="entry name" value="NagZ_Beta-hexosaminidase"/>
</dbReference>
<reference evidence="5 6" key="1">
    <citation type="journal article" date="2019" name="Int. J. Syst. Evol. Microbiol.">
        <title>The Global Catalogue of Microorganisms (GCM) 10K type strain sequencing project: providing services to taxonomists for standard genome sequencing and annotation.</title>
        <authorList>
            <consortium name="The Broad Institute Genomics Platform"/>
            <consortium name="The Broad Institute Genome Sequencing Center for Infectious Disease"/>
            <person name="Wu L."/>
            <person name="Ma J."/>
        </authorList>
    </citation>
    <scope>NUCLEOTIDE SEQUENCE [LARGE SCALE GENOMIC DNA]</scope>
    <source>
        <strain evidence="5 6">JCM 6242</strain>
    </source>
</reference>
<keyword evidence="3" id="KW-0326">Glycosidase</keyword>
<dbReference type="GO" id="GO:0016787">
    <property type="term" value="F:hydrolase activity"/>
    <property type="evidence" value="ECO:0007669"/>
    <property type="project" value="UniProtKB-KW"/>
</dbReference>
<dbReference type="RefSeq" id="WP_344981864.1">
    <property type="nucleotide sequence ID" value="NZ_BAAAVI010000107.1"/>
</dbReference>
<evidence type="ECO:0000313" key="5">
    <source>
        <dbReference type="EMBL" id="GAA2910883.1"/>
    </source>
</evidence>
<evidence type="ECO:0000256" key="3">
    <source>
        <dbReference type="ARBA" id="ARBA00023295"/>
    </source>
</evidence>
<organism evidence="5 6">
    <name type="scientific">Streptosporangium fragile</name>
    <dbReference type="NCBI Taxonomy" id="46186"/>
    <lineage>
        <taxon>Bacteria</taxon>
        <taxon>Bacillati</taxon>
        <taxon>Actinomycetota</taxon>
        <taxon>Actinomycetes</taxon>
        <taxon>Streptosporangiales</taxon>
        <taxon>Streptosporangiaceae</taxon>
        <taxon>Streptosporangium</taxon>
    </lineage>
</organism>
<gene>
    <name evidence="5" type="ORF">GCM10010517_77370</name>
</gene>
<dbReference type="InterPro" id="IPR001764">
    <property type="entry name" value="Glyco_hydro_3_N"/>
</dbReference>
<accession>A0ABN3WD03</accession>
<dbReference type="PANTHER" id="PTHR30480:SF16">
    <property type="entry name" value="GLYCOSIDE HYDROLASE FAMILY 3 DOMAIN PROTEIN"/>
    <property type="match status" value="1"/>
</dbReference>
<evidence type="ECO:0000256" key="2">
    <source>
        <dbReference type="ARBA" id="ARBA00022801"/>
    </source>
</evidence>
<feature type="domain" description="Glycoside hydrolase family 3 N-terminal" evidence="4">
    <location>
        <begin position="45"/>
        <end position="338"/>
    </location>
</feature>
<dbReference type="SUPFAM" id="SSF51445">
    <property type="entry name" value="(Trans)glycosidases"/>
    <property type="match status" value="1"/>
</dbReference>
<dbReference type="PANTHER" id="PTHR30480">
    <property type="entry name" value="BETA-HEXOSAMINIDASE-RELATED"/>
    <property type="match status" value="1"/>
</dbReference>
<evidence type="ECO:0000313" key="6">
    <source>
        <dbReference type="Proteomes" id="UP001500831"/>
    </source>
</evidence>
<dbReference type="InterPro" id="IPR036962">
    <property type="entry name" value="Glyco_hydro_3_N_sf"/>
</dbReference>
<dbReference type="EMBL" id="BAAAVI010000107">
    <property type="protein sequence ID" value="GAA2910883.1"/>
    <property type="molecule type" value="Genomic_DNA"/>
</dbReference>
<comment type="caution">
    <text evidence="5">The sequence shown here is derived from an EMBL/GenBank/DDBJ whole genome shotgun (WGS) entry which is preliminary data.</text>
</comment>
<proteinExistence type="inferred from homology"/>
<dbReference type="PRINTS" id="PR00133">
    <property type="entry name" value="GLHYDRLASE3"/>
</dbReference>
<dbReference type="InterPro" id="IPR017853">
    <property type="entry name" value="GH"/>
</dbReference>
<keyword evidence="2 5" id="KW-0378">Hydrolase</keyword>
<protein>
    <submittedName>
        <fullName evidence="5">Glycoside hydrolase family 3 N-terminal domain-containing protein</fullName>
    </submittedName>
</protein>
<comment type="similarity">
    <text evidence="1">Belongs to the glycosyl hydrolase 3 family.</text>
</comment>
<evidence type="ECO:0000259" key="4">
    <source>
        <dbReference type="Pfam" id="PF00933"/>
    </source>
</evidence>
<sequence>MIVRGGRAGGPGGASPELAGLADTVLQPGFVGVEVPDWLRRRLAEGLGGVALYSRNIVDRAQVAALTAALRAENPDVVIATDEEAGDVTRLEALTGSSRPGNLALGAVDDPELTERVAREIGADLAAAGITLNYAPVVDVNSDLDNPVVGTRAFGSDPRLVARHARAWVAGLQSAGVAACAKHFPGHGATAVDSHDDLPTVALPADELAATALPPYRAAIEAGVRAVMTGHLLVPAYDPDAPATMSGRILVGLLREELGFEGLIVTDGVEMPSVAERYGVTGAAVRALAAGADAICVGGERKGAGVVGFLRNAIMAAVMDGTLPEERLAEAAGRVRRLAAWSAERRAAREAGMPGREASIPGQAAGGPAGLAAARRALRVDGGGLPLSGAPQVIEFSSATNIAVDRATPWGVAAPLAELLPGTAAVRLGPGDPVPTPAGDRPLVIVVRDAHRHAWVRERLDALLSRRPDAIVVEMGLPGPVAPGAARIITHGATAASGRAAAELLAGRVFGADQVPAAQTSSY</sequence>